<feature type="compositionally biased region" description="Basic and acidic residues" evidence="1">
    <location>
        <begin position="128"/>
        <end position="155"/>
    </location>
</feature>
<evidence type="ECO:0000313" key="3">
    <source>
        <dbReference type="Proteomes" id="UP001359485"/>
    </source>
</evidence>
<dbReference type="EMBL" id="JAWJWF010000002">
    <property type="protein sequence ID" value="KAK6637763.1"/>
    <property type="molecule type" value="Genomic_DNA"/>
</dbReference>
<name>A0ABR1B7T3_POLSC</name>
<dbReference type="Proteomes" id="UP001359485">
    <property type="component" value="Unassembled WGS sequence"/>
</dbReference>
<feature type="region of interest" description="Disordered" evidence="1">
    <location>
        <begin position="82"/>
        <end position="155"/>
    </location>
</feature>
<protein>
    <submittedName>
        <fullName evidence="2">Uncharacterized protein</fullName>
    </submittedName>
</protein>
<proteinExistence type="predicted"/>
<sequence>MTLGSSSPVSAHNGDISRHRKGWCEHQNFLFSNVTIFFSFHTCSAVFPPLHLHDHDQVRIGTNDHDRHKKFLQCRGKSLELKEGLDRNEGPNKIKNKCQSGSSSTSGTSGAGGSHGKTGDQQTLKTPTKSEQKALHKLEQQQIKSEQKAQQKHEREQLKLEKELLKEQLKLEKEQKSMLKINQKTQDRMRSVDLLSSTNGKDCPQLKTQKSIDLSCLKHQKSVDSSKHPARKSVDMQYKQDLLDPVEFASSFSSIKLKPKK</sequence>
<reference evidence="2 3" key="1">
    <citation type="submission" date="2023-09" db="EMBL/GenBank/DDBJ databases">
        <title>Genomes of two closely related lineages of the louse Polyplax serrata with different host specificities.</title>
        <authorList>
            <person name="Martinu J."/>
            <person name="Tarabai H."/>
            <person name="Stefka J."/>
            <person name="Hypsa V."/>
        </authorList>
    </citation>
    <scope>NUCLEOTIDE SEQUENCE [LARGE SCALE GENOMIC DNA]</scope>
    <source>
        <strain evidence="2">98ZLc_SE</strain>
    </source>
</reference>
<accession>A0ABR1B7T3</accession>
<organism evidence="2 3">
    <name type="scientific">Polyplax serrata</name>
    <name type="common">Common mouse louse</name>
    <dbReference type="NCBI Taxonomy" id="468196"/>
    <lineage>
        <taxon>Eukaryota</taxon>
        <taxon>Metazoa</taxon>
        <taxon>Ecdysozoa</taxon>
        <taxon>Arthropoda</taxon>
        <taxon>Hexapoda</taxon>
        <taxon>Insecta</taxon>
        <taxon>Pterygota</taxon>
        <taxon>Neoptera</taxon>
        <taxon>Paraneoptera</taxon>
        <taxon>Psocodea</taxon>
        <taxon>Troctomorpha</taxon>
        <taxon>Phthiraptera</taxon>
        <taxon>Anoplura</taxon>
        <taxon>Polyplacidae</taxon>
        <taxon>Polyplax</taxon>
    </lineage>
</organism>
<evidence type="ECO:0000256" key="1">
    <source>
        <dbReference type="SAM" id="MobiDB-lite"/>
    </source>
</evidence>
<feature type="compositionally biased region" description="Basic and acidic residues" evidence="1">
    <location>
        <begin position="82"/>
        <end position="92"/>
    </location>
</feature>
<keyword evidence="3" id="KW-1185">Reference proteome</keyword>
<gene>
    <name evidence="2" type="ORF">RUM44_008185</name>
</gene>
<evidence type="ECO:0000313" key="2">
    <source>
        <dbReference type="EMBL" id="KAK6637763.1"/>
    </source>
</evidence>
<comment type="caution">
    <text evidence="2">The sequence shown here is derived from an EMBL/GenBank/DDBJ whole genome shotgun (WGS) entry which is preliminary data.</text>
</comment>